<dbReference type="RefSeq" id="WP_182158842.1">
    <property type="nucleotide sequence ID" value="NZ_CP050531.1"/>
</dbReference>
<evidence type="ECO:0000313" key="2">
    <source>
        <dbReference type="Proteomes" id="UP000515744"/>
    </source>
</evidence>
<reference evidence="2" key="1">
    <citation type="journal article" date="2020" name="Mol. Biol.">
        <title>Life and death of selfish genes: comparative genomics reveals the dynamic evolution of cytoplasmic incompatibility.</title>
        <authorList>
            <person name="Martinez J."/>
            <person name="Klasson L."/>
            <person name="Welch J."/>
            <person name="Jiggins F.M."/>
        </authorList>
    </citation>
    <scope>NUCLEOTIDE SEQUENCE [LARGE SCALE GENOMIC DNA]</scope>
</reference>
<sequence>MMEKCQKHTHFQTNAPYDKERFDLKKELARDGLLADIQKKHPNADP</sequence>
<dbReference type="AlphaFoldDB" id="A0A7G5CB93"/>
<name>A0A7G5CB93_WOLPI</name>
<evidence type="ECO:0000313" key="1">
    <source>
        <dbReference type="EMBL" id="QMV46477.1"/>
    </source>
</evidence>
<organism evidence="1 2">
    <name type="scientific">Wolbachia pipientis</name>
    <dbReference type="NCBI Taxonomy" id="955"/>
    <lineage>
        <taxon>Bacteria</taxon>
        <taxon>Pseudomonadati</taxon>
        <taxon>Pseudomonadota</taxon>
        <taxon>Alphaproteobacteria</taxon>
        <taxon>Rickettsiales</taxon>
        <taxon>Anaplasmataceae</taxon>
        <taxon>Wolbachieae</taxon>
        <taxon>Wolbachia</taxon>
    </lineage>
</organism>
<dbReference type="EMBL" id="CP050531">
    <property type="protein sequence ID" value="QMV46477.1"/>
    <property type="molecule type" value="Genomic_DNA"/>
</dbReference>
<reference evidence="1 2" key="2">
    <citation type="journal article" date="2020" name="Mol. Biol. Evol.">
        <title>Life and death of selfish genes: comparative genomics reveals the dynamic evolution of cytoplasmic incompatibility.</title>
        <authorList>
            <person name="Martinez J."/>
            <person name="Klasson L."/>
            <person name="Welch J."/>
            <person name="Jiggins F.M."/>
        </authorList>
    </citation>
    <scope>NUCLEOTIDE SEQUENCE [LARGE SCALE GENOMIC DNA]</scope>
    <source>
        <strain evidence="1">WStv</strain>
    </source>
</reference>
<dbReference type="Proteomes" id="UP000515744">
    <property type="component" value="Chromosome"/>
</dbReference>
<proteinExistence type="predicted"/>
<gene>
    <name evidence="1" type="ORF">HC358_05635</name>
</gene>
<accession>A0A7G5CB93</accession>
<protein>
    <submittedName>
        <fullName evidence="1">Uncharacterized protein</fullName>
    </submittedName>
</protein>